<comment type="caution">
    <text evidence="1">The sequence shown here is derived from an EMBL/GenBank/DDBJ whole genome shotgun (WGS) entry which is preliminary data.</text>
</comment>
<sequence length="144" mass="15757">MRKSWITTTRLAAAETSRRSAAAGFRRCTEASKEGWRCEGIWRTNLGWGEGRGNEGWGIHGSGYWSFGGGFGNRKGVWPGGGGVVDGDVVGGNEAGEAEELVEMAMHWEWHYYHFHLIIFGADTKATAKGAMAWILDNIGGIHR</sequence>
<dbReference type="Proteomes" id="UP000823749">
    <property type="component" value="Chromosome 4"/>
</dbReference>
<dbReference type="EMBL" id="JACTNZ010000004">
    <property type="protein sequence ID" value="KAG5552471.1"/>
    <property type="molecule type" value="Genomic_DNA"/>
</dbReference>
<dbReference type="AlphaFoldDB" id="A0AAV6KIX1"/>
<protein>
    <submittedName>
        <fullName evidence="1">Uncharacterized protein</fullName>
    </submittedName>
</protein>
<evidence type="ECO:0000313" key="1">
    <source>
        <dbReference type="EMBL" id="KAG5552471.1"/>
    </source>
</evidence>
<gene>
    <name evidence="1" type="ORF">RHGRI_010525</name>
</gene>
<accession>A0AAV6KIX1</accession>
<evidence type="ECO:0000313" key="2">
    <source>
        <dbReference type="Proteomes" id="UP000823749"/>
    </source>
</evidence>
<reference evidence="1" key="1">
    <citation type="submission" date="2020-08" db="EMBL/GenBank/DDBJ databases">
        <title>Plant Genome Project.</title>
        <authorList>
            <person name="Zhang R.-G."/>
        </authorList>
    </citation>
    <scope>NUCLEOTIDE SEQUENCE</scope>
    <source>
        <strain evidence="1">WSP0</strain>
        <tissue evidence="1">Leaf</tissue>
    </source>
</reference>
<name>A0AAV6KIX1_9ERIC</name>
<keyword evidence="2" id="KW-1185">Reference proteome</keyword>
<organism evidence="1 2">
    <name type="scientific">Rhododendron griersonianum</name>
    <dbReference type="NCBI Taxonomy" id="479676"/>
    <lineage>
        <taxon>Eukaryota</taxon>
        <taxon>Viridiplantae</taxon>
        <taxon>Streptophyta</taxon>
        <taxon>Embryophyta</taxon>
        <taxon>Tracheophyta</taxon>
        <taxon>Spermatophyta</taxon>
        <taxon>Magnoliopsida</taxon>
        <taxon>eudicotyledons</taxon>
        <taxon>Gunneridae</taxon>
        <taxon>Pentapetalae</taxon>
        <taxon>asterids</taxon>
        <taxon>Ericales</taxon>
        <taxon>Ericaceae</taxon>
        <taxon>Ericoideae</taxon>
        <taxon>Rhodoreae</taxon>
        <taxon>Rhododendron</taxon>
    </lineage>
</organism>
<proteinExistence type="predicted"/>